<feature type="transmembrane region" description="Helical" evidence="1">
    <location>
        <begin position="99"/>
        <end position="119"/>
    </location>
</feature>
<feature type="transmembrane region" description="Helical" evidence="1">
    <location>
        <begin position="31"/>
        <end position="52"/>
    </location>
</feature>
<feature type="transmembrane region" description="Helical" evidence="1">
    <location>
        <begin position="131"/>
        <end position="155"/>
    </location>
</feature>
<dbReference type="Proteomes" id="UP000246115">
    <property type="component" value="Chromosome"/>
</dbReference>
<dbReference type="EMBL" id="QVQZ01000001">
    <property type="protein sequence ID" value="RFU54245.1"/>
    <property type="molecule type" value="Genomic_DNA"/>
</dbReference>
<accession>A0A372KPM5</accession>
<evidence type="ECO:0008006" key="8">
    <source>
        <dbReference type="Google" id="ProtNLM"/>
    </source>
</evidence>
<evidence type="ECO:0000256" key="1">
    <source>
        <dbReference type="SAM" id="Phobius"/>
    </source>
</evidence>
<accession>A0A346NBU1</accession>
<sequence>MSKTQFFRFLAAGCGIWGVSIQLHQGGSGMLLYYTVLSNILTFSFMLYLVYYEAKQGPVNRNPALLRFKGGVTMAIAITFMIYHFLLAPRVSPEDYWNIRNFLVHYIAPFCLIFDTLFFDRKNSYKWQDPFYWTVIPLLYFAFAIFNGLVLQLPVPGSKDSPFPYFFINIRQYGWETVARNTLFIAMAYIFCCYILVLLKKGIGKTVTNKG</sequence>
<dbReference type="InterPro" id="IPR049713">
    <property type="entry name" value="Pr6Pr-like"/>
</dbReference>
<dbReference type="Proteomes" id="UP000262901">
    <property type="component" value="Unassembled WGS sequence"/>
</dbReference>
<name>A0A372KPM5_9STRE</name>
<dbReference type="KEGG" id="schj:DDV21_005030"/>
<feature type="transmembrane region" description="Helical" evidence="1">
    <location>
        <begin position="182"/>
        <end position="199"/>
    </location>
</feature>
<keyword evidence="7" id="KW-1185">Reference proteome</keyword>
<dbReference type="NCBIfam" id="NF038065">
    <property type="entry name" value="Pr6Pr"/>
    <property type="match status" value="1"/>
</dbReference>
<dbReference type="EMBL" id="CP031733">
    <property type="protein sequence ID" value="AXQ78486.1"/>
    <property type="molecule type" value="Genomic_DNA"/>
</dbReference>
<evidence type="ECO:0000313" key="3">
    <source>
        <dbReference type="EMBL" id="RFU52053.1"/>
    </source>
</evidence>
<feature type="transmembrane region" description="Helical" evidence="1">
    <location>
        <begin position="64"/>
        <end position="87"/>
    </location>
</feature>
<dbReference type="EMBL" id="QVQY01000001">
    <property type="protein sequence ID" value="RFU52053.1"/>
    <property type="molecule type" value="Genomic_DNA"/>
</dbReference>
<dbReference type="OrthoDB" id="2339644at2"/>
<reference evidence="3 7" key="1">
    <citation type="submission" date="2018-08" db="EMBL/GenBank/DDBJ databases">
        <title>Draft genome of Streptococcus sp .nov. Z2.</title>
        <authorList>
            <person name="Tian Z."/>
        </authorList>
    </citation>
    <scope>NUCLEOTIDE SEQUENCE [LARGE SCALE GENOMIC DNA]</scope>
    <source>
        <strain evidence="3 7">Z2</strain>
    </source>
</reference>
<feature type="transmembrane region" description="Helical" evidence="1">
    <location>
        <begin position="7"/>
        <end position="25"/>
    </location>
</feature>
<dbReference type="Proteomes" id="UP000264056">
    <property type="component" value="Unassembled WGS sequence"/>
</dbReference>
<evidence type="ECO:0000313" key="5">
    <source>
        <dbReference type="Proteomes" id="UP000246115"/>
    </source>
</evidence>
<gene>
    <name evidence="2" type="ORF">DDV21_005030</name>
    <name evidence="3" type="ORF">DDV22_01015</name>
    <name evidence="4" type="ORF">DDV23_01570</name>
</gene>
<protein>
    <recommendedName>
        <fullName evidence="8">Pr6Pr family membrane protein</fullName>
    </recommendedName>
</protein>
<evidence type="ECO:0000313" key="4">
    <source>
        <dbReference type="EMBL" id="RFU54245.1"/>
    </source>
</evidence>
<evidence type="ECO:0000313" key="2">
    <source>
        <dbReference type="EMBL" id="AXQ78486.1"/>
    </source>
</evidence>
<keyword evidence="1" id="KW-0472">Membrane</keyword>
<keyword evidence="1" id="KW-0812">Transmembrane</keyword>
<evidence type="ECO:0000313" key="7">
    <source>
        <dbReference type="Proteomes" id="UP000264056"/>
    </source>
</evidence>
<keyword evidence="1" id="KW-1133">Transmembrane helix</keyword>
<dbReference type="AlphaFoldDB" id="A0A372KPM5"/>
<reference evidence="5" key="3">
    <citation type="submission" date="2018-08" db="EMBL/GenBank/DDBJ databases">
        <title>Streptococcus chenjunshii sp. nov., isolated from stools sample of the Tibetan antelope in the Qinghai-Tibet plateau, China.</title>
        <authorList>
            <person name="Tian Z."/>
        </authorList>
    </citation>
    <scope>NUCLEOTIDE SEQUENCE [LARGE SCALE GENOMIC DNA]</scope>
    <source>
        <strain evidence="5">Z15</strain>
    </source>
</reference>
<dbReference type="RefSeq" id="WP_116877342.1">
    <property type="nucleotide sequence ID" value="NZ_CP031733.1"/>
</dbReference>
<proteinExistence type="predicted"/>
<reference evidence="2" key="4">
    <citation type="journal article" date="2019" name="Int. J. Syst. Evol. Microbiol.">
        <title>Streptococcus chenjunshii sp. nov. isolated from feces of Tibetan antelopes.</title>
        <authorList>
            <person name="Tian Z."/>
            <person name="Lu S."/>
            <person name="Jin D."/>
            <person name="Yang J."/>
            <person name="Pu J."/>
            <person name="Lai X.H."/>
            <person name="Bai X.N."/>
            <person name="Wu X.M."/>
            <person name="Li J."/>
            <person name="Wang S."/>
            <person name="Xu J."/>
        </authorList>
    </citation>
    <scope>NUCLEOTIDE SEQUENCE</scope>
    <source>
        <strain evidence="2">Z15</strain>
    </source>
</reference>
<evidence type="ECO:0000313" key="6">
    <source>
        <dbReference type="Proteomes" id="UP000262901"/>
    </source>
</evidence>
<reference evidence="4 6" key="2">
    <citation type="submission" date="2018-08" db="EMBL/GenBank/DDBJ databases">
        <title>Draft genome of Streptococcus sp. nov. Z1.</title>
        <authorList>
            <person name="Tian Z."/>
        </authorList>
    </citation>
    <scope>NUCLEOTIDE SEQUENCE [LARGE SCALE GENOMIC DNA]</scope>
    <source>
        <strain evidence="4">Z1</strain>
        <strain evidence="6">Z1(2018)</strain>
    </source>
</reference>
<organism evidence="4 6">
    <name type="scientific">Streptococcus chenjunshii</name>
    <dbReference type="NCBI Taxonomy" id="2173853"/>
    <lineage>
        <taxon>Bacteria</taxon>
        <taxon>Bacillati</taxon>
        <taxon>Bacillota</taxon>
        <taxon>Bacilli</taxon>
        <taxon>Lactobacillales</taxon>
        <taxon>Streptococcaceae</taxon>
        <taxon>Streptococcus</taxon>
    </lineage>
</organism>